<accession>A0ABU1BNF1</accession>
<dbReference type="Pfam" id="PF08447">
    <property type="entry name" value="PAS_3"/>
    <property type="match status" value="3"/>
</dbReference>
<dbReference type="InterPro" id="IPR052155">
    <property type="entry name" value="Biofilm_reg_signaling"/>
</dbReference>
<dbReference type="SMART" id="SM00091">
    <property type="entry name" value="PAS"/>
    <property type="match status" value="3"/>
</dbReference>
<evidence type="ECO:0000313" key="6">
    <source>
        <dbReference type="Proteomes" id="UP001225596"/>
    </source>
</evidence>
<feature type="domain" description="PAS" evidence="1">
    <location>
        <begin position="278"/>
        <end position="350"/>
    </location>
</feature>
<feature type="domain" description="PAC" evidence="2">
    <location>
        <begin position="225"/>
        <end position="277"/>
    </location>
</feature>
<evidence type="ECO:0000259" key="4">
    <source>
        <dbReference type="PROSITE" id="PS50887"/>
    </source>
</evidence>
<dbReference type="InterPro" id="IPR001610">
    <property type="entry name" value="PAC"/>
</dbReference>
<dbReference type="SMART" id="SM00086">
    <property type="entry name" value="PAC"/>
    <property type="match status" value="3"/>
</dbReference>
<feature type="domain" description="PAC" evidence="2">
    <location>
        <begin position="95"/>
        <end position="149"/>
    </location>
</feature>
<dbReference type="CDD" id="cd01949">
    <property type="entry name" value="GGDEF"/>
    <property type="match status" value="1"/>
</dbReference>
<gene>
    <name evidence="5" type="ORF">Q8A64_08135</name>
</gene>
<protein>
    <submittedName>
        <fullName evidence="5">EAL domain-containing protein</fullName>
    </submittedName>
</protein>
<feature type="domain" description="EAL" evidence="3">
    <location>
        <begin position="580"/>
        <end position="834"/>
    </location>
</feature>
<dbReference type="PANTHER" id="PTHR44757">
    <property type="entry name" value="DIGUANYLATE CYCLASE DGCP"/>
    <property type="match status" value="1"/>
</dbReference>
<evidence type="ECO:0000259" key="2">
    <source>
        <dbReference type="PROSITE" id="PS50113"/>
    </source>
</evidence>
<comment type="caution">
    <text evidence="5">The sequence shown here is derived from an EMBL/GenBank/DDBJ whole genome shotgun (WGS) entry which is preliminary data.</text>
</comment>
<feature type="domain" description="GGDEF" evidence="4">
    <location>
        <begin position="438"/>
        <end position="571"/>
    </location>
</feature>
<dbReference type="SUPFAM" id="SSF141868">
    <property type="entry name" value="EAL domain-like"/>
    <property type="match status" value="1"/>
</dbReference>
<dbReference type="CDD" id="cd00130">
    <property type="entry name" value="PAS"/>
    <property type="match status" value="3"/>
</dbReference>
<dbReference type="PROSITE" id="PS50883">
    <property type="entry name" value="EAL"/>
    <property type="match status" value="1"/>
</dbReference>
<dbReference type="SUPFAM" id="SSF55073">
    <property type="entry name" value="Nucleotide cyclase"/>
    <property type="match status" value="1"/>
</dbReference>
<dbReference type="SMART" id="SM00267">
    <property type="entry name" value="GGDEF"/>
    <property type="match status" value="1"/>
</dbReference>
<dbReference type="PANTHER" id="PTHR44757:SF2">
    <property type="entry name" value="BIOFILM ARCHITECTURE MAINTENANCE PROTEIN MBAA"/>
    <property type="match status" value="1"/>
</dbReference>
<keyword evidence="6" id="KW-1185">Reference proteome</keyword>
<dbReference type="PROSITE" id="PS50887">
    <property type="entry name" value="GGDEF"/>
    <property type="match status" value="1"/>
</dbReference>
<sequence>MPLGIEESGQLVLLQEQLAAVQQSEERFRRLANSISQLAWIADASGSTFWYNQRWLDYTGATQESMQGWGWLRTLHPDHVERVVTTLALAYQTGQTWEDIFPICSKSGEYRWFLSRAEPVNNDEGKVAWWFGTNTDITEQRNAELQLKQSQREYAAAFEQAPVGISHLSLPKLHFMRNNRTFIQMLGYSTEELAQLTPDDVTHPADIPLCHQMHRELLSGERPWFRMEKRMLRKGGEIIRVRETSSPVRNNDGSIQWIITLSEDITTAWETEGRLHKTQERLQLATEISQLGFWEWDVTTGETYFSPELKRQLGYGDDGFENLYEEFINHLHPEDREKIEEEINRFIAKPWPNYSAEFRMRHEDGSYRWIWAKAVPHYDQQGKVVHLVSTHLDVTERKQTEEKMRHMAQHDALTGLANRTLIYELAPQYIAYAKRNEQKMAVLFFDLDRFKPINDTYGHQVGDRMLQEVANRLKNSVREEDVVGRIGGDEFVALLTGIRNQKDIGRAAMQLLENLRKPYVIGDVQLDTSPSIGISLYPNDGKTIDELIRNADAAMYHAKESGRNRFEFFSEKIQSNMQQTLTTEQRMRHGLNHGEFELLYQPIIKTSDGQLAAVEALLRWNQPFPQNMGPAQFIPIAETSGLINSLGDWVIQEACRQHEAWKEEGLPAIRIAINVSAVQFRSKDFIDRLTAMIFESGIDPSFLEIELTESTVMKQMDETFQQLRRLKEIGVNLSLDDFGTGYSSLSYLSMLPIDKIKIDRSFIHDVEHNRRSLAIAETVITLGKKIGVEVVAEGIETNDALEILRDRECDLGQGFELSRPLAASEIAKWFKNHVTLH</sequence>
<dbReference type="InterPro" id="IPR035919">
    <property type="entry name" value="EAL_sf"/>
</dbReference>
<dbReference type="SUPFAM" id="SSF55785">
    <property type="entry name" value="PYP-like sensor domain (PAS domain)"/>
    <property type="match status" value="3"/>
</dbReference>
<dbReference type="InterPro" id="IPR000700">
    <property type="entry name" value="PAS-assoc_C"/>
</dbReference>
<evidence type="ECO:0000259" key="3">
    <source>
        <dbReference type="PROSITE" id="PS50883"/>
    </source>
</evidence>
<dbReference type="PROSITE" id="PS50113">
    <property type="entry name" value="PAC"/>
    <property type="match status" value="3"/>
</dbReference>
<evidence type="ECO:0000313" key="5">
    <source>
        <dbReference type="EMBL" id="MDQ9170379.1"/>
    </source>
</evidence>
<proteinExistence type="predicted"/>
<dbReference type="Pfam" id="PF00990">
    <property type="entry name" value="GGDEF"/>
    <property type="match status" value="1"/>
</dbReference>
<dbReference type="Gene3D" id="3.20.20.450">
    <property type="entry name" value="EAL domain"/>
    <property type="match status" value="1"/>
</dbReference>
<dbReference type="PROSITE" id="PS50112">
    <property type="entry name" value="PAS"/>
    <property type="match status" value="2"/>
</dbReference>
<dbReference type="NCBIfam" id="TIGR00254">
    <property type="entry name" value="GGDEF"/>
    <property type="match status" value="1"/>
</dbReference>
<dbReference type="Gene3D" id="3.30.70.270">
    <property type="match status" value="1"/>
</dbReference>
<dbReference type="SMART" id="SM00052">
    <property type="entry name" value="EAL"/>
    <property type="match status" value="1"/>
</dbReference>
<dbReference type="Pfam" id="PF00563">
    <property type="entry name" value="EAL"/>
    <property type="match status" value="1"/>
</dbReference>
<reference evidence="5 6" key="1">
    <citation type="submission" date="2023-08" db="EMBL/GenBank/DDBJ databases">
        <title>Oxalobacteraceae gen .nov., isolated from river sludge outside the plant.</title>
        <authorList>
            <person name="Zhao S.Y."/>
        </authorList>
    </citation>
    <scope>NUCLEOTIDE SEQUENCE [LARGE SCALE GENOMIC DNA]</scope>
    <source>
        <strain evidence="5 6">R-40</strain>
    </source>
</reference>
<dbReference type="InterPro" id="IPR035965">
    <property type="entry name" value="PAS-like_dom_sf"/>
</dbReference>
<dbReference type="CDD" id="cd01948">
    <property type="entry name" value="EAL"/>
    <property type="match status" value="1"/>
</dbReference>
<organism evidence="5 6">
    <name type="scientific">Keguizhuia sedimenti</name>
    <dbReference type="NCBI Taxonomy" id="3064264"/>
    <lineage>
        <taxon>Bacteria</taxon>
        <taxon>Pseudomonadati</taxon>
        <taxon>Pseudomonadota</taxon>
        <taxon>Betaproteobacteria</taxon>
        <taxon>Burkholderiales</taxon>
        <taxon>Oxalobacteraceae</taxon>
        <taxon>Keguizhuia</taxon>
    </lineage>
</organism>
<evidence type="ECO:0000259" key="1">
    <source>
        <dbReference type="PROSITE" id="PS50112"/>
    </source>
</evidence>
<dbReference type="InterPro" id="IPR043128">
    <property type="entry name" value="Rev_trsase/Diguanyl_cyclase"/>
</dbReference>
<dbReference type="InterPro" id="IPR000014">
    <property type="entry name" value="PAS"/>
</dbReference>
<dbReference type="NCBIfam" id="TIGR00229">
    <property type="entry name" value="sensory_box"/>
    <property type="match status" value="3"/>
</dbReference>
<dbReference type="InterPro" id="IPR001633">
    <property type="entry name" value="EAL_dom"/>
</dbReference>
<dbReference type="Gene3D" id="3.30.450.20">
    <property type="entry name" value="PAS domain"/>
    <property type="match status" value="3"/>
</dbReference>
<feature type="domain" description="PAS" evidence="1">
    <location>
        <begin position="24"/>
        <end position="94"/>
    </location>
</feature>
<feature type="domain" description="PAC" evidence="2">
    <location>
        <begin position="354"/>
        <end position="406"/>
    </location>
</feature>
<dbReference type="Gene3D" id="2.10.70.100">
    <property type="match status" value="1"/>
</dbReference>
<dbReference type="InterPro" id="IPR013655">
    <property type="entry name" value="PAS_fold_3"/>
</dbReference>
<dbReference type="EMBL" id="JAUYVH010000003">
    <property type="protein sequence ID" value="MDQ9170379.1"/>
    <property type="molecule type" value="Genomic_DNA"/>
</dbReference>
<dbReference type="RefSeq" id="WP_338436300.1">
    <property type="nucleotide sequence ID" value="NZ_JAUYVH010000003.1"/>
</dbReference>
<dbReference type="InterPro" id="IPR000160">
    <property type="entry name" value="GGDEF_dom"/>
</dbReference>
<dbReference type="Proteomes" id="UP001225596">
    <property type="component" value="Unassembled WGS sequence"/>
</dbReference>
<dbReference type="InterPro" id="IPR029787">
    <property type="entry name" value="Nucleotide_cyclase"/>
</dbReference>
<name>A0ABU1BNF1_9BURK</name>